<protein>
    <submittedName>
        <fullName evidence="1">E3 ubiquitin-protein ligase arih2</fullName>
    </submittedName>
</protein>
<dbReference type="EMBL" id="AMPZ03000005">
    <property type="protein sequence ID" value="KAH9583093.1"/>
    <property type="molecule type" value="Genomic_DNA"/>
</dbReference>
<evidence type="ECO:0000313" key="1">
    <source>
        <dbReference type="EMBL" id="KAH9583093.1"/>
    </source>
</evidence>
<organism evidence="1 2">
    <name type="scientific">Schistosoma haematobium</name>
    <name type="common">Blood fluke</name>
    <dbReference type="NCBI Taxonomy" id="6185"/>
    <lineage>
        <taxon>Eukaryota</taxon>
        <taxon>Metazoa</taxon>
        <taxon>Spiralia</taxon>
        <taxon>Lophotrochozoa</taxon>
        <taxon>Platyhelminthes</taxon>
        <taxon>Trematoda</taxon>
        <taxon>Digenea</taxon>
        <taxon>Strigeidida</taxon>
        <taxon>Schistosomatoidea</taxon>
        <taxon>Schistosomatidae</taxon>
        <taxon>Schistosoma</taxon>
    </lineage>
</organism>
<comment type="caution">
    <text evidence="1">The sequence shown here is derived from an EMBL/GenBank/DDBJ whole genome shotgun (WGS) entry which is preliminary data.</text>
</comment>
<reference evidence="1" key="1">
    <citation type="journal article" date="2012" name="Nat. Genet.">
        <title>Whole-genome sequence of Schistosoma haematobium.</title>
        <authorList>
            <person name="Young N.D."/>
            <person name="Jex A.R."/>
            <person name="Li B."/>
            <person name="Liu S."/>
            <person name="Yang L."/>
            <person name="Xiong Z."/>
            <person name="Li Y."/>
            <person name="Cantacessi C."/>
            <person name="Hall R.S."/>
            <person name="Xu X."/>
            <person name="Chen F."/>
            <person name="Wu X."/>
            <person name="Zerlotini A."/>
            <person name="Oliveira G."/>
            <person name="Hofmann A."/>
            <person name="Zhang G."/>
            <person name="Fang X."/>
            <person name="Kang Y."/>
            <person name="Campbell B.E."/>
            <person name="Loukas A."/>
            <person name="Ranganathan S."/>
            <person name="Rollinson D."/>
            <person name="Rinaldi G."/>
            <person name="Brindley P.J."/>
            <person name="Yang H."/>
            <person name="Wang J."/>
            <person name="Wang J."/>
            <person name="Gasser R.B."/>
        </authorList>
    </citation>
    <scope>NUCLEOTIDE SEQUENCE</scope>
</reference>
<dbReference type="AlphaFoldDB" id="A0A922IMT1"/>
<accession>A0A922IMT1</accession>
<gene>
    <name evidence="1" type="primary">ARIH2_4</name>
    <name evidence="1" type="ORF">MS3_00007614</name>
</gene>
<evidence type="ECO:0000313" key="2">
    <source>
        <dbReference type="Proteomes" id="UP000471633"/>
    </source>
</evidence>
<reference evidence="1" key="3">
    <citation type="submission" date="2021-06" db="EMBL/GenBank/DDBJ databases">
        <title>Chromosome-level genome assembly for S. haematobium.</title>
        <authorList>
            <person name="Stroehlein A.J."/>
        </authorList>
    </citation>
    <scope>NUCLEOTIDE SEQUENCE</scope>
</reference>
<dbReference type="Proteomes" id="UP000471633">
    <property type="component" value="Unassembled WGS sequence"/>
</dbReference>
<dbReference type="CTD" id="24591696"/>
<name>A0A922IMT1_SCHHA</name>
<dbReference type="GeneID" id="24591696"/>
<keyword evidence="2" id="KW-1185">Reference proteome</keyword>
<reference evidence="1" key="2">
    <citation type="journal article" date="2019" name="Gigascience">
        <title>High-quality Schistosoma haematobium genome achieved by single-molecule and long-range sequencing.</title>
        <authorList>
            <person name="Stroehlein A.J."/>
            <person name="Korhonen P.K."/>
            <person name="Chong T.M."/>
            <person name="Lim Y.L."/>
            <person name="Chan K.G."/>
            <person name="Webster B."/>
            <person name="Rollinson D."/>
            <person name="Brindley P.J."/>
            <person name="Gasser R.B."/>
            <person name="Young N.D."/>
        </authorList>
    </citation>
    <scope>NUCLEOTIDE SEQUENCE</scope>
</reference>
<reference evidence="1" key="4">
    <citation type="journal article" date="2022" name="PLoS Pathog.">
        <title>Chromosome-level genome of Schistosoma haematobium underpins genome-wide explorations of molecular variation.</title>
        <authorList>
            <person name="Stroehlein A.J."/>
            <person name="Korhonen P.K."/>
            <person name="Lee V.V."/>
            <person name="Ralph S.A."/>
            <person name="Mentink-Kane M."/>
            <person name="You H."/>
            <person name="McManus D.P."/>
            <person name="Tchuente L.T."/>
            <person name="Stothard J.R."/>
            <person name="Kaur P."/>
            <person name="Dudchenko O."/>
            <person name="Aiden E.L."/>
            <person name="Yang B."/>
            <person name="Yang H."/>
            <person name="Emery A.M."/>
            <person name="Webster B.L."/>
            <person name="Brindley P.J."/>
            <person name="Rollinson D."/>
            <person name="Chang B.C.H."/>
            <person name="Gasser R.B."/>
            <person name="Young N.D."/>
        </authorList>
    </citation>
    <scope>NUCLEOTIDE SEQUENCE</scope>
</reference>
<sequence length="100" mass="11077">MKYINIVQALYSNNSCPARAYGELPSQLVTLSTVCHGCPLPPFLFNLVIDMLLEMTLPSSDFSGIVRLPGGSLVDFEYADDVFLFGEDADKMQSPDRLQQ</sequence>
<dbReference type="RefSeq" id="XP_051066476.1">
    <property type="nucleotide sequence ID" value="XM_051215932.1"/>
</dbReference>
<dbReference type="KEGG" id="shx:MS3_00007614"/>
<proteinExistence type="predicted"/>